<reference evidence="3" key="1">
    <citation type="submission" date="2017-10" db="EMBL/GenBank/DDBJ databases">
        <title>Rapid genome shrinkage in a self-fertile nematode reveals novel sperm competition proteins.</title>
        <authorList>
            <person name="Yin D."/>
            <person name="Schwarz E.M."/>
            <person name="Thomas C.G."/>
            <person name="Felde R.L."/>
            <person name="Korf I.F."/>
            <person name="Cutter A.D."/>
            <person name="Schartner C.M."/>
            <person name="Ralston E.J."/>
            <person name="Meyer B.J."/>
            <person name="Haag E.S."/>
        </authorList>
    </citation>
    <scope>NUCLEOTIDE SEQUENCE [LARGE SCALE GENOMIC DNA]</scope>
    <source>
        <strain evidence="3">JU1422</strain>
    </source>
</reference>
<feature type="compositionally biased region" description="Basic and acidic residues" evidence="1">
    <location>
        <begin position="47"/>
        <end position="57"/>
    </location>
</feature>
<comment type="caution">
    <text evidence="2">The sequence shown here is derived from an EMBL/GenBank/DDBJ whole genome shotgun (WGS) entry which is preliminary data.</text>
</comment>
<dbReference type="EMBL" id="PDUG01000003">
    <property type="protein sequence ID" value="PIC42836.1"/>
    <property type="molecule type" value="Genomic_DNA"/>
</dbReference>
<dbReference type="Proteomes" id="UP000230233">
    <property type="component" value="Chromosome III"/>
</dbReference>
<gene>
    <name evidence="2" type="primary">Cnig_chr_III.g9781</name>
    <name evidence="2" type="ORF">B9Z55_009781</name>
</gene>
<sequence length="118" mass="13608">MFSSRKKRRRIFFCFTFFGAFPILIIPKSFFSSSSEGQAVFEPRCSSAEKRNEDVESRGPLASIRTISEEKKGGGKGNNWYPMSKDSCREDVRQHFLLEEEEEEKWGGALLRTDETPE</sequence>
<proteinExistence type="predicted"/>
<name>A0A2G5UUE3_9PELO</name>
<evidence type="ECO:0000313" key="2">
    <source>
        <dbReference type="EMBL" id="PIC42836.1"/>
    </source>
</evidence>
<evidence type="ECO:0000256" key="1">
    <source>
        <dbReference type="SAM" id="MobiDB-lite"/>
    </source>
</evidence>
<dbReference type="AlphaFoldDB" id="A0A2G5UUE3"/>
<protein>
    <submittedName>
        <fullName evidence="2">Uncharacterized protein</fullName>
    </submittedName>
</protein>
<feature type="region of interest" description="Disordered" evidence="1">
    <location>
        <begin position="45"/>
        <end position="84"/>
    </location>
</feature>
<evidence type="ECO:0000313" key="3">
    <source>
        <dbReference type="Proteomes" id="UP000230233"/>
    </source>
</evidence>
<organism evidence="2 3">
    <name type="scientific">Caenorhabditis nigoni</name>
    <dbReference type="NCBI Taxonomy" id="1611254"/>
    <lineage>
        <taxon>Eukaryota</taxon>
        <taxon>Metazoa</taxon>
        <taxon>Ecdysozoa</taxon>
        <taxon>Nematoda</taxon>
        <taxon>Chromadorea</taxon>
        <taxon>Rhabditida</taxon>
        <taxon>Rhabditina</taxon>
        <taxon>Rhabditomorpha</taxon>
        <taxon>Rhabditoidea</taxon>
        <taxon>Rhabditidae</taxon>
        <taxon>Peloderinae</taxon>
        <taxon>Caenorhabditis</taxon>
    </lineage>
</organism>
<accession>A0A2G5UUE3</accession>
<keyword evidence="3" id="KW-1185">Reference proteome</keyword>